<protein>
    <recommendedName>
        <fullName evidence="3">Acylphosphatase</fullName>
    </recommendedName>
</protein>
<dbReference type="Proteomes" id="UP000182284">
    <property type="component" value="Unassembled WGS sequence"/>
</dbReference>
<evidence type="ECO:0000313" key="1">
    <source>
        <dbReference type="EMBL" id="SDG37242.1"/>
    </source>
</evidence>
<name>A0A1G7TQ33_9RHOB</name>
<reference evidence="1 2" key="1">
    <citation type="submission" date="2016-10" db="EMBL/GenBank/DDBJ databases">
        <authorList>
            <person name="de Groot N.N."/>
        </authorList>
    </citation>
    <scope>NUCLEOTIDE SEQUENCE [LARGE SCALE GENOMIC DNA]</scope>
    <source>
        <strain evidence="1 2">DSM 27375</strain>
    </source>
</reference>
<organism evidence="1 2">
    <name type="scientific">Celeribacter baekdonensis</name>
    <dbReference type="NCBI Taxonomy" id="875171"/>
    <lineage>
        <taxon>Bacteria</taxon>
        <taxon>Pseudomonadati</taxon>
        <taxon>Pseudomonadota</taxon>
        <taxon>Alphaproteobacteria</taxon>
        <taxon>Rhodobacterales</taxon>
        <taxon>Roseobacteraceae</taxon>
        <taxon>Celeribacter</taxon>
    </lineage>
</organism>
<evidence type="ECO:0008006" key="3">
    <source>
        <dbReference type="Google" id="ProtNLM"/>
    </source>
</evidence>
<dbReference type="AlphaFoldDB" id="A0A1G7TQ33"/>
<dbReference type="EMBL" id="FNBL01000018">
    <property type="protein sequence ID" value="SDG37242.1"/>
    <property type="molecule type" value="Genomic_DNA"/>
</dbReference>
<dbReference type="InterPro" id="IPR036046">
    <property type="entry name" value="Acylphosphatase-like_dom_sf"/>
</dbReference>
<gene>
    <name evidence="1" type="ORF">SAMN04488117_11822</name>
</gene>
<proteinExistence type="predicted"/>
<sequence>MQIDRVTFTFTGQIPRESFAEFAQHRASRLSITLSTVMQNDAVAKLRVIGQRDLVDAFEMALSLGPQDCIVHEVTRQADNPAKGEET</sequence>
<dbReference type="RefSeq" id="WP_074647134.1">
    <property type="nucleotide sequence ID" value="NZ_FNBL01000018.1"/>
</dbReference>
<evidence type="ECO:0000313" key="2">
    <source>
        <dbReference type="Proteomes" id="UP000182284"/>
    </source>
</evidence>
<dbReference type="SUPFAM" id="SSF54975">
    <property type="entry name" value="Acylphosphatase/BLUF domain-like"/>
    <property type="match status" value="1"/>
</dbReference>
<accession>A0A1G7TQ33</accession>